<organism evidence="1">
    <name type="scientific">Puccinia triticina (isolate 1-1 / race 1 (BBBD))</name>
    <name type="common">Brown leaf rust fungus</name>
    <dbReference type="NCBI Taxonomy" id="630390"/>
    <lineage>
        <taxon>Eukaryota</taxon>
        <taxon>Fungi</taxon>
        <taxon>Dikarya</taxon>
        <taxon>Basidiomycota</taxon>
        <taxon>Pucciniomycotina</taxon>
        <taxon>Pucciniomycetes</taxon>
        <taxon>Pucciniales</taxon>
        <taxon>Pucciniaceae</taxon>
        <taxon>Puccinia</taxon>
    </lineage>
</organism>
<reference evidence="2" key="4">
    <citation type="submission" date="2025-05" db="UniProtKB">
        <authorList>
            <consortium name="EnsemblFungi"/>
        </authorList>
    </citation>
    <scope>IDENTIFICATION</scope>
    <source>
        <strain evidence="2">isolate 1-1 / race 1 (BBBD)</strain>
    </source>
</reference>
<evidence type="ECO:0000313" key="3">
    <source>
        <dbReference type="Proteomes" id="UP000005240"/>
    </source>
</evidence>
<dbReference type="OMA" id="FTHWMAT"/>
<keyword evidence="3" id="KW-1185">Reference proteome</keyword>
<dbReference type="Proteomes" id="UP000005240">
    <property type="component" value="Unassembled WGS sequence"/>
</dbReference>
<protein>
    <submittedName>
        <fullName evidence="1 2">Uncharacterized protein</fullName>
    </submittedName>
</protein>
<evidence type="ECO:0000313" key="1">
    <source>
        <dbReference type="EMBL" id="OAV89362.1"/>
    </source>
</evidence>
<reference evidence="1" key="2">
    <citation type="submission" date="2016-05" db="EMBL/GenBank/DDBJ databases">
        <title>Comparative analysis highlights variable genome content of wheat rusts and divergence of the mating loci.</title>
        <authorList>
            <person name="Cuomo C.A."/>
            <person name="Bakkeren G."/>
            <person name="Szabo L."/>
            <person name="Khalil H."/>
            <person name="Joly D."/>
            <person name="Goldberg J."/>
            <person name="Young S."/>
            <person name="Zeng Q."/>
            <person name="Fellers J."/>
        </authorList>
    </citation>
    <scope>NUCLEOTIDE SEQUENCE [LARGE SCALE GENOMIC DNA]</scope>
    <source>
        <strain evidence="1">1-1 BBBD Race 1</strain>
    </source>
</reference>
<sequence>MSCLGIDLFNRDNPPPGYHSASELWRIHGGPKPAELTPQMIDCSTSFRLFYPKSKLSNKGWSTVESKKKFLILVPDSSSLEEFQDSVAQECNKKFDGAADLIWSAIKNGFPKTEWKISMNLPPADEFKTIADYRITDVPSFTHWMATVIANGKDHTKASLAVLMVNRKTAAKQAKAVIKVKKHILTQDAAQTASSLHANPSIIITPGDFDAMNIYVNQIFNAHPPNPKYEQKMPVYIDPTDPSQYSPLTLAIVQRAGWSLDLRPPPNLKFENLSAAKKRKLNQGTTSQINSPAADSDSSLVVDLKVNLLNQYLKFVKIPVCERDMIIGILTAKEATNPKIFRSNNITREMMKDWGLEDIYIAQLRDHVNKFEKSRASH</sequence>
<proteinExistence type="predicted"/>
<accession>A0A0C4F4V3</accession>
<dbReference type="OrthoDB" id="2502883at2759"/>
<dbReference type="EnsemblFungi" id="PTTG_08143-t43_1">
    <property type="protein sequence ID" value="PTTG_08143-t43_1-p1"/>
    <property type="gene ID" value="PTTG_08143"/>
</dbReference>
<dbReference type="AlphaFoldDB" id="A0A0C4F4V3"/>
<dbReference type="VEuPathDB" id="FungiDB:PTTG_08143"/>
<gene>
    <name evidence="1" type="ORF">PTTG_08143</name>
</gene>
<reference evidence="2 3" key="3">
    <citation type="journal article" date="2017" name="G3 (Bethesda)">
        <title>Comparative analysis highlights variable genome content of wheat rusts and divergence of the mating loci.</title>
        <authorList>
            <person name="Cuomo C.A."/>
            <person name="Bakkeren G."/>
            <person name="Khalil H.B."/>
            <person name="Panwar V."/>
            <person name="Joly D."/>
            <person name="Linning R."/>
            <person name="Sakthikumar S."/>
            <person name="Song X."/>
            <person name="Adiconis X."/>
            <person name="Fan L."/>
            <person name="Goldberg J.M."/>
            <person name="Levin J.Z."/>
            <person name="Young S."/>
            <person name="Zeng Q."/>
            <person name="Anikster Y."/>
            <person name="Bruce M."/>
            <person name="Wang M."/>
            <person name="Yin C."/>
            <person name="McCallum B."/>
            <person name="Szabo L.J."/>
            <person name="Hulbert S."/>
            <person name="Chen X."/>
            <person name="Fellers J.P."/>
        </authorList>
    </citation>
    <scope>NUCLEOTIDE SEQUENCE</scope>
    <source>
        <strain evidence="2">isolate 1-1 / race 1 (BBBD)</strain>
        <strain evidence="3">Isolate 1-1 / race 1 (BBBD)</strain>
    </source>
</reference>
<reference evidence="1" key="1">
    <citation type="submission" date="2009-11" db="EMBL/GenBank/DDBJ databases">
        <authorList>
            <consortium name="The Broad Institute Genome Sequencing Platform"/>
            <person name="Ward D."/>
            <person name="Feldgarden M."/>
            <person name="Earl A."/>
            <person name="Young S.K."/>
            <person name="Zeng Q."/>
            <person name="Koehrsen M."/>
            <person name="Alvarado L."/>
            <person name="Berlin A."/>
            <person name="Bochicchio J."/>
            <person name="Borenstein D."/>
            <person name="Chapman S.B."/>
            <person name="Chen Z."/>
            <person name="Engels R."/>
            <person name="Freedman E."/>
            <person name="Gellesch M."/>
            <person name="Goldberg J."/>
            <person name="Griggs A."/>
            <person name="Gujja S."/>
            <person name="Heilman E."/>
            <person name="Heiman D."/>
            <person name="Hepburn T."/>
            <person name="Howarth C."/>
            <person name="Jen D."/>
            <person name="Larson L."/>
            <person name="Lewis B."/>
            <person name="Mehta T."/>
            <person name="Park D."/>
            <person name="Pearson M."/>
            <person name="Roberts A."/>
            <person name="Saif S."/>
            <person name="Shea T."/>
            <person name="Shenoy N."/>
            <person name="Sisk P."/>
            <person name="Stolte C."/>
            <person name="Sykes S."/>
            <person name="Thomson T."/>
            <person name="Walk T."/>
            <person name="White J."/>
            <person name="Yandava C."/>
            <person name="Izard J."/>
            <person name="Baranova O.V."/>
            <person name="Blanton J.M."/>
            <person name="Tanner A.C."/>
            <person name="Dewhirst F.E."/>
            <person name="Haas B."/>
            <person name="Nusbaum C."/>
            <person name="Birren B."/>
        </authorList>
    </citation>
    <scope>NUCLEOTIDE SEQUENCE [LARGE SCALE GENOMIC DNA]</scope>
    <source>
        <strain evidence="1">1-1 BBBD Race 1</strain>
    </source>
</reference>
<dbReference type="EMBL" id="ADAS02000130">
    <property type="protein sequence ID" value="OAV89362.1"/>
    <property type="molecule type" value="Genomic_DNA"/>
</dbReference>
<evidence type="ECO:0000313" key="2">
    <source>
        <dbReference type="EnsemblFungi" id="PTTG_08143-t43_1-p1"/>
    </source>
</evidence>
<name>A0A0C4F4V3_PUCT1</name>